<proteinExistence type="predicted"/>
<evidence type="ECO:0000313" key="2">
    <source>
        <dbReference type="Proteomes" id="UP001159427"/>
    </source>
</evidence>
<feature type="non-terminal residue" evidence="1">
    <location>
        <position position="233"/>
    </location>
</feature>
<name>A0ABN8T4S1_9CNID</name>
<dbReference type="Proteomes" id="UP001159427">
    <property type="component" value="Unassembled WGS sequence"/>
</dbReference>
<protein>
    <recommendedName>
        <fullName evidence="3">Sushi domain-containing protein</fullName>
    </recommendedName>
</protein>
<comment type="caution">
    <text evidence="1">The sequence shown here is derived from an EMBL/GenBank/DDBJ whole genome shotgun (WGS) entry which is preliminary data.</text>
</comment>
<keyword evidence="2" id="KW-1185">Reference proteome</keyword>
<dbReference type="EMBL" id="CALNXI010007262">
    <property type="protein sequence ID" value="CAH3199319.1"/>
    <property type="molecule type" value="Genomic_DNA"/>
</dbReference>
<gene>
    <name evidence="1" type="ORF">PEVE_00040166</name>
</gene>
<evidence type="ECO:0000313" key="1">
    <source>
        <dbReference type="EMBL" id="CAH3199319.1"/>
    </source>
</evidence>
<evidence type="ECO:0008006" key="3">
    <source>
        <dbReference type="Google" id="ProtNLM"/>
    </source>
</evidence>
<accession>A0ABN8T4S1</accession>
<reference evidence="1 2" key="1">
    <citation type="submission" date="2022-05" db="EMBL/GenBank/DDBJ databases">
        <authorList>
            <consortium name="Genoscope - CEA"/>
            <person name="William W."/>
        </authorList>
    </citation>
    <scope>NUCLEOTIDE SEQUENCE [LARGE SCALE GENOMIC DNA]</scope>
</reference>
<feature type="non-terminal residue" evidence="1">
    <location>
        <position position="1"/>
    </location>
</feature>
<sequence length="233" mass="25359">SPCEELAPPKNGAKACETWLAGLMCTVHCNNGYGFANQPHPVYFCRPTTGEWLHEGDNKGKKPSLPDCSKTHIPKSALVNGQYHYLTDNCGGEGMREEIARNFIELLMTTSFGQAGACSDVSQCNIQNVKVECGVTTRRKRDTTSNQNTTTIPLTISFSLQIPLSGDLNTSVDINQTSVQISKEVLTVLSKVDMTLNVSGMVIRTDPSKPPQFQLSRLVCEEGQVQSGVMCGK</sequence>
<organism evidence="1 2">
    <name type="scientific">Porites evermanni</name>
    <dbReference type="NCBI Taxonomy" id="104178"/>
    <lineage>
        <taxon>Eukaryota</taxon>
        <taxon>Metazoa</taxon>
        <taxon>Cnidaria</taxon>
        <taxon>Anthozoa</taxon>
        <taxon>Hexacorallia</taxon>
        <taxon>Scleractinia</taxon>
        <taxon>Fungiina</taxon>
        <taxon>Poritidae</taxon>
        <taxon>Porites</taxon>
    </lineage>
</organism>